<gene>
    <name evidence="2" type="ORF">CKAN_01908400</name>
</gene>
<dbReference type="EMBL" id="QPKB01000008">
    <property type="protein sequence ID" value="RWR90007.1"/>
    <property type="molecule type" value="Genomic_DNA"/>
</dbReference>
<accession>A0A3S3QUY7</accession>
<dbReference type="InterPro" id="IPR012442">
    <property type="entry name" value="DUF1645_plant"/>
</dbReference>
<name>A0A3S3QUY7_9MAGN</name>
<feature type="region of interest" description="Disordered" evidence="1">
    <location>
        <begin position="43"/>
        <end position="82"/>
    </location>
</feature>
<proteinExistence type="predicted"/>
<organism evidence="2 3">
    <name type="scientific">Cinnamomum micranthum f. kanehirae</name>
    <dbReference type="NCBI Taxonomy" id="337451"/>
    <lineage>
        <taxon>Eukaryota</taxon>
        <taxon>Viridiplantae</taxon>
        <taxon>Streptophyta</taxon>
        <taxon>Embryophyta</taxon>
        <taxon>Tracheophyta</taxon>
        <taxon>Spermatophyta</taxon>
        <taxon>Magnoliopsida</taxon>
        <taxon>Magnoliidae</taxon>
        <taxon>Laurales</taxon>
        <taxon>Lauraceae</taxon>
        <taxon>Cinnamomum</taxon>
    </lineage>
</organism>
<evidence type="ECO:0000313" key="2">
    <source>
        <dbReference type="EMBL" id="RWR90007.1"/>
    </source>
</evidence>
<feature type="compositionally biased region" description="Basic and acidic residues" evidence="1">
    <location>
        <begin position="158"/>
        <end position="175"/>
    </location>
</feature>
<dbReference type="Proteomes" id="UP000283530">
    <property type="component" value="Unassembled WGS sequence"/>
</dbReference>
<feature type="region of interest" description="Disordered" evidence="1">
    <location>
        <begin position="98"/>
        <end position="210"/>
    </location>
</feature>
<keyword evidence="3" id="KW-1185">Reference proteome</keyword>
<comment type="caution">
    <text evidence="2">The sequence shown here is derived from an EMBL/GenBank/DDBJ whole genome shotgun (WGS) entry which is preliminary data.</text>
</comment>
<evidence type="ECO:0000313" key="3">
    <source>
        <dbReference type="Proteomes" id="UP000283530"/>
    </source>
</evidence>
<feature type="region of interest" description="Disordered" evidence="1">
    <location>
        <begin position="250"/>
        <end position="274"/>
    </location>
</feature>
<protein>
    <submittedName>
        <fullName evidence="2">mRNA for AR781 family protein</fullName>
    </submittedName>
</protein>
<reference evidence="2 3" key="1">
    <citation type="journal article" date="2019" name="Nat. Plants">
        <title>Stout camphor tree genome fills gaps in understanding of flowering plant genome evolution.</title>
        <authorList>
            <person name="Chaw S.M."/>
            <person name="Liu Y.C."/>
            <person name="Wu Y.W."/>
            <person name="Wang H.Y."/>
            <person name="Lin C.I."/>
            <person name="Wu C.S."/>
            <person name="Ke H.M."/>
            <person name="Chang L.Y."/>
            <person name="Hsu C.Y."/>
            <person name="Yang H.T."/>
            <person name="Sudianto E."/>
            <person name="Hsu M.H."/>
            <person name="Wu K.P."/>
            <person name="Wang L.N."/>
            <person name="Leebens-Mack J.H."/>
            <person name="Tsai I.J."/>
        </authorList>
    </citation>
    <scope>NUCLEOTIDE SEQUENCE [LARGE SCALE GENOMIC DNA]</scope>
    <source>
        <strain evidence="3">cv. Chaw 1501</strain>
        <tissue evidence="2">Young leaves</tissue>
    </source>
</reference>
<dbReference type="PANTHER" id="PTHR33095">
    <property type="entry name" value="OS07G0619500 PROTEIN"/>
    <property type="match status" value="1"/>
</dbReference>
<dbReference type="Pfam" id="PF07816">
    <property type="entry name" value="DUF1645"/>
    <property type="match status" value="1"/>
</dbReference>
<feature type="compositionally biased region" description="Low complexity" evidence="1">
    <location>
        <begin position="125"/>
        <end position="135"/>
    </location>
</feature>
<dbReference type="AlphaFoldDB" id="A0A3S3QUY7"/>
<evidence type="ECO:0000256" key="1">
    <source>
        <dbReference type="SAM" id="MobiDB-lite"/>
    </source>
</evidence>
<sequence length="324" mass="35769">MEVVTPVAATDFHFDSTCSSPYMSAPSSPKAFGHFYSSFYSAPTSPTRSSVMPFDWEDTPPPPKSTTNNVKEDDPDSDFAFDFSGQLREAPQLTAAEELFDRGKIRPLKPPPRLQLNPNGNQMVKSPNSSPKSPNIFRNAFSPRKKKDFDPFAAAIEKTTKGSDRERGRERKPISEDPSNPSRRGARSLSPLRAPDSKPTSSSSSSSKGNSRKWRLRDFLLFRSASEGRATDKDTLRKYGVLPKRGAEDVKNASFRSTDSGGSGSGSRRGPVSAHEIHYTVNRAVSEEMKRKTFLPYRQGFFGCLGFNPAVHGIAKGFDGFRNV</sequence>
<dbReference type="OrthoDB" id="667051at2759"/>
<dbReference type="PANTHER" id="PTHR33095:SF81">
    <property type="entry name" value="OS07G0619500 PROTEIN"/>
    <property type="match status" value="1"/>
</dbReference>